<evidence type="ECO:0000313" key="11">
    <source>
        <dbReference type="EMBL" id="KAF2435394.1"/>
    </source>
</evidence>
<dbReference type="InterPro" id="IPR013083">
    <property type="entry name" value="Znf_RING/FYVE/PHD"/>
</dbReference>
<dbReference type="PANTHER" id="PTHR45931">
    <property type="entry name" value="SI:CH211-59O9.10"/>
    <property type="match status" value="1"/>
</dbReference>
<feature type="region of interest" description="Disordered" evidence="9">
    <location>
        <begin position="180"/>
        <end position="213"/>
    </location>
</feature>
<evidence type="ECO:0000259" key="10">
    <source>
        <dbReference type="PROSITE" id="PS50089"/>
    </source>
</evidence>
<dbReference type="FunFam" id="3.30.40.10:FF:000127">
    <property type="entry name" value="E3 ubiquitin-protein ligase RNF181"/>
    <property type="match status" value="1"/>
</dbReference>
<evidence type="ECO:0000256" key="5">
    <source>
        <dbReference type="ARBA" id="ARBA00022771"/>
    </source>
</evidence>
<dbReference type="Proteomes" id="UP000800235">
    <property type="component" value="Unassembled WGS sequence"/>
</dbReference>
<dbReference type="SUPFAM" id="SSF57850">
    <property type="entry name" value="RING/U-box"/>
    <property type="match status" value="1"/>
</dbReference>
<dbReference type="InterPro" id="IPR051834">
    <property type="entry name" value="RING_finger_E3_ligase"/>
</dbReference>
<comment type="caution">
    <text evidence="11">The sequence shown here is derived from an EMBL/GenBank/DDBJ whole genome shotgun (WGS) entry which is preliminary data.</text>
</comment>
<gene>
    <name evidence="11" type="ORF">EJ08DRAFT_335906</name>
</gene>
<evidence type="ECO:0000256" key="9">
    <source>
        <dbReference type="SAM" id="MobiDB-lite"/>
    </source>
</evidence>
<name>A0A9P4U250_9PEZI</name>
<dbReference type="PANTHER" id="PTHR45931:SF3">
    <property type="entry name" value="RING ZINC FINGER-CONTAINING PROTEIN"/>
    <property type="match status" value="1"/>
</dbReference>
<dbReference type="Pfam" id="PF13639">
    <property type="entry name" value="zf-RING_2"/>
    <property type="match status" value="1"/>
</dbReference>
<keyword evidence="4" id="KW-0479">Metal-binding</keyword>
<dbReference type="GO" id="GO:0006511">
    <property type="term" value="P:ubiquitin-dependent protein catabolic process"/>
    <property type="evidence" value="ECO:0007669"/>
    <property type="project" value="TreeGrafter"/>
</dbReference>
<keyword evidence="12" id="KW-1185">Reference proteome</keyword>
<protein>
    <recommendedName>
        <fullName evidence="2">RING-type E3 ubiquitin transferase</fullName>
        <ecNumber evidence="2">2.3.2.27</ecNumber>
    </recommendedName>
</protein>
<evidence type="ECO:0000256" key="4">
    <source>
        <dbReference type="ARBA" id="ARBA00022723"/>
    </source>
</evidence>
<dbReference type="EC" id="2.3.2.27" evidence="2"/>
<dbReference type="GO" id="GO:0005634">
    <property type="term" value="C:nucleus"/>
    <property type="evidence" value="ECO:0007669"/>
    <property type="project" value="TreeGrafter"/>
</dbReference>
<feature type="region of interest" description="Disordered" evidence="9">
    <location>
        <begin position="47"/>
        <end position="101"/>
    </location>
</feature>
<organism evidence="11 12">
    <name type="scientific">Tothia fuscella</name>
    <dbReference type="NCBI Taxonomy" id="1048955"/>
    <lineage>
        <taxon>Eukaryota</taxon>
        <taxon>Fungi</taxon>
        <taxon>Dikarya</taxon>
        <taxon>Ascomycota</taxon>
        <taxon>Pezizomycotina</taxon>
        <taxon>Dothideomycetes</taxon>
        <taxon>Pleosporomycetidae</taxon>
        <taxon>Venturiales</taxon>
        <taxon>Cylindrosympodiaceae</taxon>
        <taxon>Tothia</taxon>
    </lineage>
</organism>
<dbReference type="GO" id="GO:0016567">
    <property type="term" value="P:protein ubiquitination"/>
    <property type="evidence" value="ECO:0007669"/>
    <property type="project" value="UniProtKB-ARBA"/>
</dbReference>
<dbReference type="PROSITE" id="PS50089">
    <property type="entry name" value="ZF_RING_2"/>
    <property type="match status" value="1"/>
</dbReference>
<evidence type="ECO:0000256" key="6">
    <source>
        <dbReference type="ARBA" id="ARBA00022786"/>
    </source>
</evidence>
<keyword evidence="6" id="KW-0833">Ubl conjugation pathway</keyword>
<evidence type="ECO:0000256" key="8">
    <source>
        <dbReference type="PROSITE-ProRule" id="PRU00175"/>
    </source>
</evidence>
<evidence type="ECO:0000256" key="3">
    <source>
        <dbReference type="ARBA" id="ARBA00022679"/>
    </source>
</evidence>
<dbReference type="InterPro" id="IPR001841">
    <property type="entry name" value="Znf_RING"/>
</dbReference>
<evidence type="ECO:0000256" key="1">
    <source>
        <dbReference type="ARBA" id="ARBA00000900"/>
    </source>
</evidence>
<accession>A0A9P4U250</accession>
<keyword evidence="3" id="KW-0808">Transferase</keyword>
<reference evidence="11" key="1">
    <citation type="journal article" date="2020" name="Stud. Mycol.">
        <title>101 Dothideomycetes genomes: a test case for predicting lifestyles and emergence of pathogens.</title>
        <authorList>
            <person name="Haridas S."/>
            <person name="Albert R."/>
            <person name="Binder M."/>
            <person name="Bloem J."/>
            <person name="Labutti K."/>
            <person name="Salamov A."/>
            <person name="Andreopoulos B."/>
            <person name="Baker S."/>
            <person name="Barry K."/>
            <person name="Bills G."/>
            <person name="Bluhm B."/>
            <person name="Cannon C."/>
            <person name="Castanera R."/>
            <person name="Culley D."/>
            <person name="Daum C."/>
            <person name="Ezra D."/>
            <person name="Gonzalez J."/>
            <person name="Henrissat B."/>
            <person name="Kuo A."/>
            <person name="Liang C."/>
            <person name="Lipzen A."/>
            <person name="Lutzoni F."/>
            <person name="Magnuson J."/>
            <person name="Mondo S."/>
            <person name="Nolan M."/>
            <person name="Ohm R."/>
            <person name="Pangilinan J."/>
            <person name="Park H.-J."/>
            <person name="Ramirez L."/>
            <person name="Alfaro M."/>
            <person name="Sun H."/>
            <person name="Tritt A."/>
            <person name="Yoshinaga Y."/>
            <person name="Zwiers L.-H."/>
            <person name="Turgeon B."/>
            <person name="Goodwin S."/>
            <person name="Spatafora J."/>
            <person name="Crous P."/>
            <person name="Grigoriev I."/>
        </authorList>
    </citation>
    <scope>NUCLEOTIDE SEQUENCE</scope>
    <source>
        <strain evidence="11">CBS 130266</strain>
    </source>
</reference>
<feature type="domain" description="RING-type" evidence="10">
    <location>
        <begin position="308"/>
        <end position="349"/>
    </location>
</feature>
<evidence type="ECO:0000256" key="2">
    <source>
        <dbReference type="ARBA" id="ARBA00012483"/>
    </source>
</evidence>
<dbReference type="AlphaFoldDB" id="A0A9P4U250"/>
<sequence>MSSSQQISIVCHECEHEWQRRGNTPGSLRCPECASEFVEIVSIRPRHEAEAASSRQVTRRPTLEPGETSPLNQYASGANQALSPYRPPSRQHQEAPDPGEMDISAFNIANRAQGRTGTLMSFTIGGGTFGGSTNFTAMPSGRQDHQPFASFGQSGQRVAADSYEHGYEQEAEFRHNQGGIFGFHPPRPNWEPQEQPQRSANQQPNPQPFADPFQNLFMHIMGGNARTAPQTDPNNSVNGLLQIMSQLLAGSDNLRDMAVNDEDLDDIITHLMEAESHGPPPASSEDIESLPKKALDETMLNEDGKAQCTICMDDVAVGEEVKYLYCNHWFHEICIGHWLQAHDTCPHCRMSLKESREKYLASKTTAAGPGTPNVIPPTPDLDQGRSQPRRHSTPTRPSSSRRQSHSHSRNRPAPEGNNRFSAANFRNLLGLNNNSTGSREQRN</sequence>
<dbReference type="SMART" id="SM00184">
    <property type="entry name" value="RING"/>
    <property type="match status" value="1"/>
</dbReference>
<dbReference type="GO" id="GO:0008270">
    <property type="term" value="F:zinc ion binding"/>
    <property type="evidence" value="ECO:0007669"/>
    <property type="project" value="UniProtKB-KW"/>
</dbReference>
<proteinExistence type="predicted"/>
<keyword evidence="5 8" id="KW-0863">Zinc-finger</keyword>
<feature type="region of interest" description="Disordered" evidence="9">
    <location>
        <begin position="359"/>
        <end position="421"/>
    </location>
</feature>
<evidence type="ECO:0000256" key="7">
    <source>
        <dbReference type="ARBA" id="ARBA00022833"/>
    </source>
</evidence>
<dbReference type="EMBL" id="MU007013">
    <property type="protein sequence ID" value="KAF2435394.1"/>
    <property type="molecule type" value="Genomic_DNA"/>
</dbReference>
<keyword evidence="7" id="KW-0862">Zinc</keyword>
<feature type="compositionally biased region" description="Polar residues" evidence="9">
    <location>
        <begin position="69"/>
        <end position="82"/>
    </location>
</feature>
<dbReference type="GO" id="GO:0061630">
    <property type="term" value="F:ubiquitin protein ligase activity"/>
    <property type="evidence" value="ECO:0007669"/>
    <property type="project" value="UniProtKB-EC"/>
</dbReference>
<comment type="catalytic activity">
    <reaction evidence="1">
        <text>S-ubiquitinyl-[E2 ubiquitin-conjugating enzyme]-L-cysteine + [acceptor protein]-L-lysine = [E2 ubiquitin-conjugating enzyme]-L-cysteine + N(6)-ubiquitinyl-[acceptor protein]-L-lysine.</text>
        <dbReference type="EC" id="2.3.2.27"/>
    </reaction>
</comment>
<dbReference type="OrthoDB" id="8062037at2759"/>
<evidence type="ECO:0000313" key="12">
    <source>
        <dbReference type="Proteomes" id="UP000800235"/>
    </source>
</evidence>
<feature type="compositionally biased region" description="Polar residues" evidence="9">
    <location>
        <begin position="192"/>
        <end position="204"/>
    </location>
</feature>
<dbReference type="Gene3D" id="3.30.40.10">
    <property type="entry name" value="Zinc/RING finger domain, C3HC4 (zinc finger)"/>
    <property type="match status" value="1"/>
</dbReference>